<keyword evidence="14" id="KW-0732">Signal</keyword>
<feature type="domain" description="CBM20" evidence="15">
    <location>
        <begin position="482"/>
        <end position="586"/>
    </location>
</feature>
<evidence type="ECO:0000256" key="1">
    <source>
        <dbReference type="ARBA" id="ARBA00000548"/>
    </source>
</evidence>
<dbReference type="Gene3D" id="3.20.20.80">
    <property type="entry name" value="Glycosidases"/>
    <property type="match status" value="1"/>
</dbReference>
<dbReference type="Pfam" id="PF02806">
    <property type="entry name" value="Alpha-amylase_C"/>
    <property type="match status" value="1"/>
</dbReference>
<gene>
    <name evidence="16" type="ORF">BU204_21350</name>
</gene>
<dbReference type="PROSITE" id="PS51166">
    <property type="entry name" value="CBM20"/>
    <property type="match status" value="1"/>
</dbReference>
<dbReference type="FunFam" id="2.60.40.10:FF:000552">
    <property type="entry name" value="Related to glucoamylase"/>
    <property type="match status" value="1"/>
</dbReference>
<dbReference type="InterPro" id="IPR031319">
    <property type="entry name" value="A-amylase_C"/>
</dbReference>
<evidence type="ECO:0000256" key="11">
    <source>
        <dbReference type="RuleBase" id="RU003615"/>
    </source>
</evidence>
<dbReference type="EC" id="3.2.1.1" evidence="4 12"/>
<dbReference type="Gene3D" id="2.60.40.10">
    <property type="entry name" value="Immunoglobulins"/>
    <property type="match status" value="1"/>
</dbReference>
<dbReference type="Pfam" id="PF00128">
    <property type="entry name" value="Alpha-amylase"/>
    <property type="match status" value="1"/>
</dbReference>
<evidence type="ECO:0000256" key="10">
    <source>
        <dbReference type="ARBA" id="ARBA00023295"/>
    </source>
</evidence>
<organism evidence="16 17">
    <name type="scientific">Actinophytocola xanthii</name>
    <dbReference type="NCBI Taxonomy" id="1912961"/>
    <lineage>
        <taxon>Bacteria</taxon>
        <taxon>Bacillati</taxon>
        <taxon>Actinomycetota</taxon>
        <taxon>Actinomycetes</taxon>
        <taxon>Pseudonocardiales</taxon>
        <taxon>Pseudonocardiaceae</taxon>
    </lineage>
</organism>
<dbReference type="EMBL" id="MSIE01000040">
    <property type="protein sequence ID" value="OLF15477.1"/>
    <property type="molecule type" value="Genomic_DNA"/>
</dbReference>
<evidence type="ECO:0000256" key="3">
    <source>
        <dbReference type="ARBA" id="ARBA00008061"/>
    </source>
</evidence>
<dbReference type="Gene3D" id="2.60.40.1180">
    <property type="entry name" value="Golgi alpha-mannosidase II"/>
    <property type="match status" value="1"/>
</dbReference>
<proteinExistence type="inferred from homology"/>
<evidence type="ECO:0000256" key="2">
    <source>
        <dbReference type="ARBA" id="ARBA00001913"/>
    </source>
</evidence>
<dbReference type="InterPro" id="IPR006048">
    <property type="entry name" value="A-amylase/branching_C"/>
</dbReference>
<dbReference type="SUPFAM" id="SSF51011">
    <property type="entry name" value="Glycosyl hydrolase domain"/>
    <property type="match status" value="1"/>
</dbReference>
<evidence type="ECO:0000313" key="16">
    <source>
        <dbReference type="EMBL" id="OLF15477.1"/>
    </source>
</evidence>
<comment type="cofactor">
    <cofactor evidence="2">
        <name>Ca(2+)</name>
        <dbReference type="ChEBI" id="CHEBI:29108"/>
    </cofactor>
</comment>
<dbReference type="GO" id="GO:0004556">
    <property type="term" value="F:alpha-amylase activity"/>
    <property type="evidence" value="ECO:0007669"/>
    <property type="project" value="UniProtKB-UniRule"/>
</dbReference>
<dbReference type="CDD" id="cd11317">
    <property type="entry name" value="AmyAc_bac_euk_AmyA"/>
    <property type="match status" value="1"/>
</dbReference>
<sequence>MRHPSLRSTVAAAAAALVTGVLSVPAATADPPAPAAPAGVHRADTGVPNGDVIANLWAWNWRSVAAECTNHLDPAGYGAVWVAPPAESLRHPSGVWWDVYQPYSYRLNSRFGTQAQFAAMVNACHAAGIDVYTDAVVNHTAAQTGTGYDGTVISDKYDPPMYDRGEYNVDVCNRDISNWGDQWEVQHCELLDLPDLKTSSAGVRAKIAGYLNSQLALGVDGFRVDAAKHVPSGELAAIVGQLNNTTSGARPYVFHEVFPGEPPAPGDYYGSGDVLDFFYADRMKSAFQGDIASLANFGPGQGILPAANSVSFVTNHDTERNGRHLTYRDGATAVLANVFQLAWKHTTPAIYAGFEFSNPEGAPPNSGGFVTDTTCGSGWYCLNRDQAVAGMVGWHNAVGSANVANWQSPAANVIGFGRGAVGFVVINNTGGTHTAQYTTGLPDGSYCVVTTSCASRVTVTGGRATVTVPAKSAVAFHTGSGQQNPGQVAARFTVQATTTLGQNVYVVGSVPELGSWDPARAVPLTTDQSTYPRWNGAASLPASTDIEYKFVIRQDGQPVIWETGANRTTRTPAQGGHTVDGGTFRR</sequence>
<evidence type="ECO:0000256" key="12">
    <source>
        <dbReference type="RuleBase" id="RU361134"/>
    </source>
</evidence>
<dbReference type="InterPro" id="IPR013783">
    <property type="entry name" value="Ig-like_fold"/>
</dbReference>
<evidence type="ECO:0000256" key="8">
    <source>
        <dbReference type="ARBA" id="ARBA00022837"/>
    </source>
</evidence>
<dbReference type="SUPFAM" id="SSF51445">
    <property type="entry name" value="(Trans)glycosidases"/>
    <property type="match status" value="1"/>
</dbReference>
<evidence type="ECO:0000256" key="7">
    <source>
        <dbReference type="ARBA" id="ARBA00022801"/>
    </source>
</evidence>
<evidence type="ECO:0000256" key="14">
    <source>
        <dbReference type="SAM" id="SignalP"/>
    </source>
</evidence>
<dbReference type="InterPro" id="IPR006047">
    <property type="entry name" value="GH13_cat_dom"/>
</dbReference>
<dbReference type="GO" id="GO:0046872">
    <property type="term" value="F:metal ion binding"/>
    <property type="evidence" value="ECO:0007669"/>
    <property type="project" value="UniProtKB-KW"/>
</dbReference>
<dbReference type="InterPro" id="IPR006046">
    <property type="entry name" value="Alpha_amylase"/>
</dbReference>
<dbReference type="SMART" id="SM00632">
    <property type="entry name" value="Aamy_C"/>
    <property type="match status" value="1"/>
</dbReference>
<feature type="signal peptide" evidence="14">
    <location>
        <begin position="1"/>
        <end position="29"/>
    </location>
</feature>
<feature type="region of interest" description="Disordered" evidence="13">
    <location>
        <begin position="567"/>
        <end position="586"/>
    </location>
</feature>
<dbReference type="GO" id="GO:0005975">
    <property type="term" value="P:carbohydrate metabolic process"/>
    <property type="evidence" value="ECO:0007669"/>
    <property type="project" value="InterPro"/>
</dbReference>
<comment type="caution">
    <text evidence="16">The sequence shown here is derived from an EMBL/GenBank/DDBJ whole genome shotgun (WGS) entry which is preliminary data.</text>
</comment>
<feature type="chain" id="PRO_5012502967" description="Alpha-amylase" evidence="14">
    <location>
        <begin position="30"/>
        <end position="586"/>
    </location>
</feature>
<dbReference type="RefSeq" id="WP_075127490.1">
    <property type="nucleotide sequence ID" value="NZ_MSIE01000040.1"/>
</dbReference>
<evidence type="ECO:0000313" key="17">
    <source>
        <dbReference type="Proteomes" id="UP000185596"/>
    </source>
</evidence>
<dbReference type="SMART" id="SM00642">
    <property type="entry name" value="Aamy"/>
    <property type="match status" value="1"/>
</dbReference>
<keyword evidence="9 12" id="KW-0119">Carbohydrate metabolism</keyword>
<evidence type="ECO:0000256" key="4">
    <source>
        <dbReference type="ARBA" id="ARBA00012595"/>
    </source>
</evidence>
<evidence type="ECO:0000256" key="5">
    <source>
        <dbReference type="ARBA" id="ARBA00017303"/>
    </source>
</evidence>
<dbReference type="InterPro" id="IPR013784">
    <property type="entry name" value="Carb-bd-like_fold"/>
</dbReference>
<dbReference type="Pfam" id="PF00686">
    <property type="entry name" value="CBM_20"/>
    <property type="match status" value="1"/>
</dbReference>
<dbReference type="SUPFAM" id="SSF49452">
    <property type="entry name" value="Starch-binding domain-like"/>
    <property type="match status" value="1"/>
</dbReference>
<keyword evidence="6" id="KW-0479">Metal-binding</keyword>
<keyword evidence="10 12" id="KW-0326">Glycosidase</keyword>
<evidence type="ECO:0000256" key="6">
    <source>
        <dbReference type="ARBA" id="ARBA00022723"/>
    </source>
</evidence>
<dbReference type="PRINTS" id="PR00110">
    <property type="entry name" value="ALPHAAMYLASE"/>
</dbReference>
<comment type="similarity">
    <text evidence="3 11">Belongs to the glycosyl hydrolase 13 family.</text>
</comment>
<keyword evidence="7 12" id="KW-0378">Hydrolase</keyword>
<dbReference type="SMART" id="SM01065">
    <property type="entry name" value="CBM_2"/>
    <property type="match status" value="1"/>
</dbReference>
<keyword evidence="8" id="KW-0106">Calcium</keyword>
<dbReference type="AlphaFoldDB" id="A0A1Q8CM90"/>
<dbReference type="InterPro" id="IPR017853">
    <property type="entry name" value="GH"/>
</dbReference>
<evidence type="ECO:0000259" key="15">
    <source>
        <dbReference type="PROSITE" id="PS51166"/>
    </source>
</evidence>
<dbReference type="InterPro" id="IPR002044">
    <property type="entry name" value="CBM20"/>
</dbReference>
<dbReference type="Proteomes" id="UP000185596">
    <property type="component" value="Unassembled WGS sequence"/>
</dbReference>
<comment type="catalytic activity">
    <reaction evidence="1 12">
        <text>Endohydrolysis of (1-&gt;4)-alpha-D-glucosidic linkages in polysaccharides containing three or more (1-&gt;4)-alpha-linked D-glucose units.</text>
        <dbReference type="EC" id="3.2.1.1"/>
    </reaction>
</comment>
<reference evidence="16 17" key="1">
    <citation type="submission" date="2016-12" db="EMBL/GenBank/DDBJ databases">
        <title>The draft genome sequence of Actinophytocola sp. 11-183.</title>
        <authorList>
            <person name="Wang W."/>
            <person name="Yuan L."/>
        </authorList>
    </citation>
    <scope>NUCLEOTIDE SEQUENCE [LARGE SCALE GENOMIC DNA]</scope>
    <source>
        <strain evidence="16 17">11-183</strain>
    </source>
</reference>
<protein>
    <recommendedName>
        <fullName evidence="5 12">Alpha-amylase</fullName>
        <ecNumber evidence="4 12">3.2.1.1</ecNumber>
    </recommendedName>
</protein>
<dbReference type="PANTHER" id="PTHR43447">
    <property type="entry name" value="ALPHA-AMYLASE"/>
    <property type="match status" value="1"/>
</dbReference>
<dbReference type="InterPro" id="IPR013780">
    <property type="entry name" value="Glyco_hydro_b"/>
</dbReference>
<evidence type="ECO:0000256" key="13">
    <source>
        <dbReference type="SAM" id="MobiDB-lite"/>
    </source>
</evidence>
<dbReference type="GO" id="GO:2001070">
    <property type="term" value="F:starch binding"/>
    <property type="evidence" value="ECO:0007669"/>
    <property type="project" value="InterPro"/>
</dbReference>
<dbReference type="OrthoDB" id="9805159at2"/>
<evidence type="ECO:0000256" key="9">
    <source>
        <dbReference type="ARBA" id="ARBA00023277"/>
    </source>
</evidence>
<accession>A0A1Q8CM90</accession>
<keyword evidence="17" id="KW-1185">Reference proteome</keyword>
<name>A0A1Q8CM90_9PSEU</name>
<dbReference type="STRING" id="1912961.BU204_21350"/>